<dbReference type="EMBL" id="JAEAOA010001233">
    <property type="protein sequence ID" value="KAK3585681.1"/>
    <property type="molecule type" value="Genomic_DNA"/>
</dbReference>
<evidence type="ECO:0000313" key="2">
    <source>
        <dbReference type="Proteomes" id="UP001195483"/>
    </source>
</evidence>
<accession>A0AAE0S5E3</accession>
<reference evidence="1" key="2">
    <citation type="journal article" date="2021" name="Genome Biol. Evol.">
        <title>Developing a high-quality reference genome for a parasitic bivalve with doubly uniparental inheritance (Bivalvia: Unionida).</title>
        <authorList>
            <person name="Smith C.H."/>
        </authorList>
    </citation>
    <scope>NUCLEOTIDE SEQUENCE</scope>
    <source>
        <strain evidence="1">CHS0354</strain>
        <tissue evidence="1">Mantle</tissue>
    </source>
</reference>
<dbReference type="AlphaFoldDB" id="A0AAE0S5E3"/>
<protein>
    <submittedName>
        <fullName evidence="1">Uncharacterized protein</fullName>
    </submittedName>
</protein>
<sequence>MAREEDTSKIIADFIVTIKKTRKCHAYCSGNVYKEDTDYQETRRDSCTAALRRIKNEIKMEGPISDYQESERL</sequence>
<reference evidence="1" key="3">
    <citation type="submission" date="2023-05" db="EMBL/GenBank/DDBJ databases">
        <authorList>
            <person name="Smith C.H."/>
        </authorList>
    </citation>
    <scope>NUCLEOTIDE SEQUENCE</scope>
    <source>
        <strain evidence="1">CHS0354</strain>
        <tissue evidence="1">Mantle</tissue>
    </source>
</reference>
<name>A0AAE0S5E3_9BIVA</name>
<proteinExistence type="predicted"/>
<evidence type="ECO:0000313" key="1">
    <source>
        <dbReference type="EMBL" id="KAK3585681.1"/>
    </source>
</evidence>
<gene>
    <name evidence="1" type="ORF">CHS0354_020247</name>
</gene>
<organism evidence="1 2">
    <name type="scientific">Potamilus streckersoni</name>
    <dbReference type="NCBI Taxonomy" id="2493646"/>
    <lineage>
        <taxon>Eukaryota</taxon>
        <taxon>Metazoa</taxon>
        <taxon>Spiralia</taxon>
        <taxon>Lophotrochozoa</taxon>
        <taxon>Mollusca</taxon>
        <taxon>Bivalvia</taxon>
        <taxon>Autobranchia</taxon>
        <taxon>Heteroconchia</taxon>
        <taxon>Palaeoheterodonta</taxon>
        <taxon>Unionida</taxon>
        <taxon>Unionoidea</taxon>
        <taxon>Unionidae</taxon>
        <taxon>Ambleminae</taxon>
        <taxon>Lampsilini</taxon>
        <taxon>Potamilus</taxon>
    </lineage>
</organism>
<dbReference type="Proteomes" id="UP001195483">
    <property type="component" value="Unassembled WGS sequence"/>
</dbReference>
<keyword evidence="2" id="KW-1185">Reference proteome</keyword>
<comment type="caution">
    <text evidence="1">The sequence shown here is derived from an EMBL/GenBank/DDBJ whole genome shotgun (WGS) entry which is preliminary data.</text>
</comment>
<reference evidence="1" key="1">
    <citation type="journal article" date="2021" name="Genome Biol. Evol.">
        <title>A High-Quality Reference Genome for a Parasitic Bivalve with Doubly Uniparental Inheritance (Bivalvia: Unionida).</title>
        <authorList>
            <person name="Smith C.H."/>
        </authorList>
    </citation>
    <scope>NUCLEOTIDE SEQUENCE</scope>
    <source>
        <strain evidence="1">CHS0354</strain>
    </source>
</reference>